<dbReference type="PANTHER" id="PTHR11113:SF14">
    <property type="entry name" value="N-ACETYLGLUCOSAMINE-6-PHOSPHATE DEACETYLASE"/>
    <property type="match status" value="1"/>
</dbReference>
<evidence type="ECO:0000256" key="2">
    <source>
        <dbReference type="ARBA" id="ARBA00022723"/>
    </source>
</evidence>
<evidence type="ECO:0000256" key="4">
    <source>
        <dbReference type="ARBA" id="ARBA00023277"/>
    </source>
</evidence>
<evidence type="ECO:0000313" key="7">
    <source>
        <dbReference type="EMBL" id="MBD7908230.1"/>
    </source>
</evidence>
<keyword evidence="4 5" id="KW-0119">Carbohydrate metabolism</keyword>
<dbReference type="GO" id="GO:0008448">
    <property type="term" value="F:N-acetylglucosamine-6-phosphate deacetylase activity"/>
    <property type="evidence" value="ECO:0007669"/>
    <property type="project" value="UniProtKB-EC"/>
</dbReference>
<evidence type="ECO:0000313" key="8">
    <source>
        <dbReference type="Proteomes" id="UP000659496"/>
    </source>
</evidence>
<accession>A0ABR8PJA3</accession>
<dbReference type="CDD" id="cd00854">
    <property type="entry name" value="NagA"/>
    <property type="match status" value="1"/>
</dbReference>
<keyword evidence="8" id="KW-1185">Reference proteome</keyword>
<comment type="caution">
    <text evidence="7">The sequence shown here is derived from an EMBL/GenBank/DDBJ whole genome shotgun (WGS) entry which is preliminary data.</text>
</comment>
<evidence type="ECO:0000256" key="3">
    <source>
        <dbReference type="ARBA" id="ARBA00022801"/>
    </source>
</evidence>
<gene>
    <name evidence="7" type="primary">nagA</name>
    <name evidence="7" type="ORF">H9659_07805</name>
</gene>
<dbReference type="SUPFAM" id="SSF51338">
    <property type="entry name" value="Composite domain of metallo-dependent hydrolases"/>
    <property type="match status" value="1"/>
</dbReference>
<dbReference type="InterPro" id="IPR032466">
    <property type="entry name" value="Metal_Hydrolase"/>
</dbReference>
<evidence type="ECO:0000259" key="6">
    <source>
        <dbReference type="Pfam" id="PF01979"/>
    </source>
</evidence>
<evidence type="ECO:0000256" key="5">
    <source>
        <dbReference type="PIRNR" id="PIRNR038994"/>
    </source>
</evidence>
<dbReference type="Gene3D" id="2.30.40.10">
    <property type="entry name" value="Urease, subunit C, domain 1"/>
    <property type="match status" value="1"/>
</dbReference>
<evidence type="ECO:0000256" key="1">
    <source>
        <dbReference type="ARBA" id="ARBA00010716"/>
    </source>
</evidence>
<name>A0ABR8PJA3_9BACL</name>
<proteinExistence type="inferred from homology"/>
<sequence length="397" mass="43255">MDGICLTNVEIVLEHEIMPDAFLLIREGIIDSYGQMGTCPKIDSRIRVFDCRDHHVLPGMIDIHVHGAGGSDFMDATSQAIDTIARTLAKEGTTSYLATTMTGTSEQIRDSILTISTFMEEHEKVASPELLGIHLEGPFINSTQKGAQPVSCIISPNLNLFTEWQRLAKGVIRIVTFAPELDEEHSFLKEIQRQGVLGSMGHTDATYKQANVAIDAGISNATHLFNGMSGLHHREPGVLGAALLREEVYVEVIPDGFHFHPDLLKLVLRLKGIERILVITDGMRAKGMSEGKYDLGGNNVVVSNGKCTLEDGSSLAGSIITMNEARKNMAKWLGLSLTEQAQITSLNQAKRLGVEDRKGSILKGKDADLTLIDEDGNVSLTICNGEIAYINRSSFGN</sequence>
<dbReference type="SUPFAM" id="SSF51556">
    <property type="entry name" value="Metallo-dependent hydrolases"/>
    <property type="match status" value="1"/>
</dbReference>
<dbReference type="Pfam" id="PF01979">
    <property type="entry name" value="Amidohydro_1"/>
    <property type="match status" value="1"/>
</dbReference>
<dbReference type="Gene3D" id="3.20.20.140">
    <property type="entry name" value="Metal-dependent hydrolases"/>
    <property type="match status" value="1"/>
</dbReference>
<dbReference type="InterPro" id="IPR006680">
    <property type="entry name" value="Amidohydro-rel"/>
</dbReference>
<comment type="similarity">
    <text evidence="1 5">Belongs to the metallo-dependent hydrolases superfamily. NagA family.</text>
</comment>
<feature type="domain" description="Amidohydrolase-related" evidence="6">
    <location>
        <begin position="56"/>
        <end position="387"/>
    </location>
</feature>
<dbReference type="RefSeq" id="WP_191689373.1">
    <property type="nucleotide sequence ID" value="NZ_JACSQY010000004.1"/>
</dbReference>
<dbReference type="EC" id="3.5.1.25" evidence="7"/>
<keyword evidence="3 5" id="KW-0378">Hydrolase</keyword>
<dbReference type="InterPro" id="IPR003764">
    <property type="entry name" value="GlcNAc_6-P_deAcase"/>
</dbReference>
<dbReference type="InterPro" id="IPR011059">
    <property type="entry name" value="Metal-dep_hydrolase_composite"/>
</dbReference>
<protein>
    <submittedName>
        <fullName evidence="7">N-acetylglucosamine-6-phosphate deacetylase</fullName>
        <ecNumber evidence="7">3.5.1.25</ecNumber>
    </submittedName>
</protein>
<reference evidence="7 8" key="1">
    <citation type="submission" date="2020-08" db="EMBL/GenBank/DDBJ databases">
        <title>A Genomic Blueprint of the Chicken Gut Microbiome.</title>
        <authorList>
            <person name="Gilroy R."/>
            <person name="Ravi A."/>
            <person name="Getino M."/>
            <person name="Pursley I."/>
            <person name="Horton D.L."/>
            <person name="Alikhan N.-F."/>
            <person name="Baker D."/>
            <person name="Gharbi K."/>
            <person name="Hall N."/>
            <person name="Watson M."/>
            <person name="Adriaenssens E.M."/>
            <person name="Foster-Nyarko E."/>
            <person name="Jarju S."/>
            <person name="Secka A."/>
            <person name="Antonio M."/>
            <person name="Oren A."/>
            <person name="Chaudhuri R."/>
            <person name="La Ragione R.M."/>
            <person name="Hildebrand F."/>
            <person name="Pallen M.J."/>
        </authorList>
    </citation>
    <scope>NUCLEOTIDE SEQUENCE [LARGE SCALE GENOMIC DNA]</scope>
    <source>
        <strain evidence="7 8">Sa3CUA8</strain>
    </source>
</reference>
<organism evidence="7 8">
    <name type="scientific">Sporosarcina gallistercoris</name>
    <dbReference type="NCBI Taxonomy" id="2762245"/>
    <lineage>
        <taxon>Bacteria</taxon>
        <taxon>Bacillati</taxon>
        <taxon>Bacillota</taxon>
        <taxon>Bacilli</taxon>
        <taxon>Bacillales</taxon>
        <taxon>Caryophanaceae</taxon>
        <taxon>Sporosarcina</taxon>
    </lineage>
</organism>
<dbReference type="PANTHER" id="PTHR11113">
    <property type="entry name" value="N-ACETYLGLUCOSAMINE-6-PHOSPHATE DEACETYLASE"/>
    <property type="match status" value="1"/>
</dbReference>
<dbReference type="EMBL" id="JACSQY010000004">
    <property type="protein sequence ID" value="MBD7908230.1"/>
    <property type="molecule type" value="Genomic_DNA"/>
</dbReference>
<dbReference type="NCBIfam" id="TIGR00221">
    <property type="entry name" value="nagA"/>
    <property type="match status" value="1"/>
</dbReference>
<keyword evidence="2" id="KW-0479">Metal-binding</keyword>
<dbReference type="PIRSF" id="PIRSF038994">
    <property type="entry name" value="NagA"/>
    <property type="match status" value="1"/>
</dbReference>
<dbReference type="Proteomes" id="UP000659496">
    <property type="component" value="Unassembled WGS sequence"/>
</dbReference>